<evidence type="ECO:0000313" key="1">
    <source>
        <dbReference type="EMBL" id="CUC09543.1"/>
    </source>
</evidence>
<dbReference type="Gene3D" id="3.80.10.10">
    <property type="entry name" value="Ribonuclease Inhibitor"/>
    <property type="match status" value="2"/>
</dbReference>
<dbReference type="PhylomeDB" id="A0A0K6S7M8"/>
<accession>A0A0K6S7M8</accession>
<dbReference type="InterPro" id="IPR051279">
    <property type="entry name" value="PP1-Reg/Actin-Interact_Protein"/>
</dbReference>
<dbReference type="VEuPathDB" id="CryptoDB:Cvel_21064"/>
<dbReference type="InterPro" id="IPR032675">
    <property type="entry name" value="LRR_dom_sf"/>
</dbReference>
<organism evidence="1">
    <name type="scientific">Chromera velia CCMP2878</name>
    <dbReference type="NCBI Taxonomy" id="1169474"/>
    <lineage>
        <taxon>Eukaryota</taxon>
        <taxon>Sar</taxon>
        <taxon>Alveolata</taxon>
        <taxon>Colpodellida</taxon>
        <taxon>Chromeraceae</taxon>
        <taxon>Chromera</taxon>
    </lineage>
</organism>
<name>A0A0K6S7M8_9ALVE</name>
<protein>
    <submittedName>
        <fullName evidence="1">Uncharacterized protein</fullName>
    </submittedName>
</protein>
<reference evidence="1" key="1">
    <citation type="submission" date="2014-11" db="EMBL/GenBank/DDBJ databases">
        <title>Molecular phylogeny of cliff fern family Woodsiaceae with morphological implications.</title>
        <authorList>
            <person name="Shao Y.-Z."/>
            <person name="Wei R."/>
            <person name="Zhang X.-C."/>
        </authorList>
    </citation>
    <scope>NUCLEOTIDE SEQUENCE</scope>
</reference>
<dbReference type="EMBL" id="CDMZ01001044">
    <property type="protein sequence ID" value="CUC09543.1"/>
    <property type="molecule type" value="Genomic_DNA"/>
</dbReference>
<dbReference type="PANTHER" id="PTHR24112">
    <property type="entry name" value="LEUCINE-RICH REPEAT, ISOFORM F-RELATED"/>
    <property type="match status" value="1"/>
</dbReference>
<dbReference type="AlphaFoldDB" id="A0A0K6S7M8"/>
<proteinExistence type="predicted"/>
<sequence>MGMTEQEWAYGEVWNQAYLPQYQGRLGLTCFRATTTAGLLGSCGATLSTVIERLTDQSFLGPSQSLDRDAFFALPWLQASKREYERAESTTESVKLKAHHLLHQGWDAQLRHWWRAPHTQEQQRITDVLHRSRRVFLFSKVGLSERVHLHSYSGNGASTWLSAIPSSGREGDGDGSESTRSPEEVVLCTLLKHAKASSEVVSSLASTSDSFSLAWLNLYCVRTGSLRVPLRSLDLSECQLPSGKVLLLLQFLSKSFEDLTLCRSLLTGRAFTRLRSLLGRLNRQAEEEGEGSRRRILPALRGVGFAAGSLKGLKILEEILDCLPPSVDSLSFKGNSLDEGEFIVLLEWLRKEGRGASVRLLDLTSTPLMSKMLKGLKEVLTSASPDSPHSEPETKIQMEHLCLGPMTRHRPDSLAFVGKDLMPRLRTLKLQFATFEIVTPLMRRVGNGETPWLENLEMQLGDSRFHSFPPESEPHPVDVFAGALTVNAVPHLKAVRLKVFEGFDLRRFLLALSSETVKRPPSMALHLHFPDISLQVQALGSVGPRIPFLRSVQLRPRSPRWHSPNVMIPFLTALRDSPCAPAWEHLDLSGPPLTLLQHAAPVFVETMRVGRLSALRKLNIRTHWPFAESVLEVLSETSLPVLTDFEIQIPANNRAMEGLTKMLKAGNCPVLERFCWAGHARDTRPEKSRVIALIQSLSHLRRLRSLSLIGKRGCDALEELVETCGSELGRLPSLENLCLRDCAVRDSSLTAFASRSFRLPSLVFLDLSDNDVSMEGLKAFLNALGPQSLRSLSKFVCECVEPDFEDLTEGVRKSEVKELFEKAWGEGKLQSLKLESTSVWVV</sequence>
<gene>
    <name evidence="1" type="ORF">Cvel_21064.t2.CR1</name>
</gene>
<dbReference type="SUPFAM" id="SSF52047">
    <property type="entry name" value="RNI-like"/>
    <property type="match status" value="1"/>
</dbReference>